<gene>
    <name evidence="10" type="ORF">BOH78_4151</name>
</gene>
<dbReference type="VEuPathDB" id="FungiDB:C5L36_0A01240"/>
<dbReference type="Proteomes" id="UP000189274">
    <property type="component" value="Unassembled WGS sequence"/>
</dbReference>
<dbReference type="HAMAP" id="MF_01576">
    <property type="entry name" value="THF_DHG_CYH"/>
    <property type="match status" value="1"/>
</dbReference>
<dbReference type="PROSITE" id="PS00767">
    <property type="entry name" value="THF_DHG_CYH_2"/>
    <property type="match status" value="1"/>
</dbReference>
<reference evidence="11" key="1">
    <citation type="journal article" date="2017" name="Genome Announc.">
        <title>Genome sequences of Cyberlindnera fabianii 65, Pichia kudriavzevii 129, and Saccharomyces cerevisiae 131 isolated from fermented masau fruits in Zimbabwe.</title>
        <authorList>
            <person name="van Rijswijck I.M.H."/>
            <person name="Derks M.F.L."/>
            <person name="Abee T."/>
            <person name="de Ridder D."/>
            <person name="Smid E.J."/>
        </authorList>
    </citation>
    <scope>NUCLEOTIDE SEQUENCE [LARGE SCALE GENOMIC DNA]</scope>
    <source>
        <strain evidence="11">129</strain>
    </source>
</reference>
<organism evidence="10 11">
    <name type="scientific">Pichia kudriavzevii</name>
    <name type="common">Yeast</name>
    <name type="synonym">Issatchenkia orientalis</name>
    <dbReference type="NCBI Taxonomy" id="4909"/>
    <lineage>
        <taxon>Eukaryota</taxon>
        <taxon>Fungi</taxon>
        <taxon>Dikarya</taxon>
        <taxon>Ascomycota</taxon>
        <taxon>Saccharomycotina</taxon>
        <taxon>Pichiomycetes</taxon>
        <taxon>Pichiales</taxon>
        <taxon>Pichiaceae</taxon>
        <taxon>Pichia</taxon>
    </lineage>
</organism>
<dbReference type="Pfam" id="PF02882">
    <property type="entry name" value="THF_DHG_CYH_C"/>
    <property type="match status" value="1"/>
</dbReference>
<dbReference type="InterPro" id="IPR020630">
    <property type="entry name" value="THF_DH/CycHdrlase_cat_dom"/>
</dbReference>
<keyword evidence="4" id="KW-0378">Hydrolase</keyword>
<comment type="caution">
    <text evidence="10">The sequence shown here is derived from an EMBL/GenBank/DDBJ whole genome shotgun (WGS) entry which is preliminary data.</text>
</comment>
<sequence>MVADKIDGKAISAELRAKIQEEITTLKIAHPRFQPKIVIIQVGDRPDSSTYVRMKLKSCADARIEGELVKYDAGISQKEMLEKLEGLNNDVSVHGILVQLPLPDQLDEEAITNAVKVEKDVDGFSELNIAAVFKKNSKLKLVPCTPKGIMYMLEHENVQLEGKNAVVCGRSDIVGGPMGKLLEKRGATVTTLHSKSTPEQFKFFLKNADIIVSAVGKAGFIHGDDVKPGCVIIDVGTNYIRDESKKSGQRMVGDVDYETCSQVASKITPVPGGVGPMTVVMVLSNLLQTAKQQSGL</sequence>
<comment type="subunit">
    <text evidence="2">Homodimer.</text>
</comment>
<dbReference type="Gene3D" id="3.40.50.10860">
    <property type="entry name" value="Leucine Dehydrogenase, chain A, domain 1"/>
    <property type="match status" value="1"/>
</dbReference>
<comment type="pathway">
    <text evidence="1">One-carbon metabolism; tetrahydrofolate interconversion.</text>
</comment>
<accession>A0A1V2LJ74</accession>
<dbReference type="PROSITE" id="PS00766">
    <property type="entry name" value="THF_DHG_CYH_1"/>
    <property type="match status" value="1"/>
</dbReference>
<evidence type="ECO:0000259" key="9">
    <source>
        <dbReference type="Pfam" id="PF02882"/>
    </source>
</evidence>
<dbReference type="FunFam" id="3.40.50.10860:FF:000005">
    <property type="entry name" value="C-1-tetrahydrofolate synthase, cytoplasmic, putative"/>
    <property type="match status" value="1"/>
</dbReference>
<keyword evidence="6" id="KW-0560">Oxidoreductase</keyword>
<dbReference type="PANTHER" id="PTHR48099:SF5">
    <property type="entry name" value="C-1-TETRAHYDROFOLATE SYNTHASE, CYTOPLASMIC"/>
    <property type="match status" value="1"/>
</dbReference>
<evidence type="ECO:0000259" key="8">
    <source>
        <dbReference type="Pfam" id="PF00763"/>
    </source>
</evidence>
<dbReference type="InterPro" id="IPR020867">
    <property type="entry name" value="THF_DH/CycHdrlase_CS"/>
</dbReference>
<dbReference type="GO" id="GO:0005829">
    <property type="term" value="C:cytosol"/>
    <property type="evidence" value="ECO:0007669"/>
    <property type="project" value="TreeGrafter"/>
</dbReference>
<evidence type="ECO:0000256" key="7">
    <source>
        <dbReference type="ARBA" id="ARBA00023268"/>
    </source>
</evidence>
<dbReference type="InterPro" id="IPR036291">
    <property type="entry name" value="NAD(P)-bd_dom_sf"/>
</dbReference>
<dbReference type="SUPFAM" id="SSF53223">
    <property type="entry name" value="Aminoacid dehydrogenase-like, N-terminal domain"/>
    <property type="match status" value="1"/>
</dbReference>
<keyword evidence="3" id="KW-0554">One-carbon metabolism</keyword>
<evidence type="ECO:0000256" key="4">
    <source>
        <dbReference type="ARBA" id="ARBA00022801"/>
    </source>
</evidence>
<dbReference type="GO" id="GO:0035999">
    <property type="term" value="P:tetrahydrofolate interconversion"/>
    <property type="evidence" value="ECO:0007669"/>
    <property type="project" value="TreeGrafter"/>
</dbReference>
<dbReference type="InterPro" id="IPR000672">
    <property type="entry name" value="THF_DH/CycHdrlase"/>
</dbReference>
<evidence type="ECO:0000313" key="11">
    <source>
        <dbReference type="Proteomes" id="UP000189274"/>
    </source>
</evidence>
<evidence type="ECO:0000256" key="3">
    <source>
        <dbReference type="ARBA" id="ARBA00022563"/>
    </source>
</evidence>
<dbReference type="AlphaFoldDB" id="A0A1V2LJ74"/>
<dbReference type="GO" id="GO:0004488">
    <property type="term" value="F:methylenetetrahydrofolate dehydrogenase (NADP+) activity"/>
    <property type="evidence" value="ECO:0007669"/>
    <property type="project" value="InterPro"/>
</dbReference>
<dbReference type="PRINTS" id="PR00085">
    <property type="entry name" value="THFDHDRGNASE"/>
</dbReference>
<dbReference type="EMBL" id="MQVM01000026">
    <property type="protein sequence ID" value="ONH71914.1"/>
    <property type="molecule type" value="Genomic_DNA"/>
</dbReference>
<dbReference type="FunFam" id="3.40.50.720:FF:000006">
    <property type="entry name" value="Bifunctional protein FolD"/>
    <property type="match status" value="1"/>
</dbReference>
<dbReference type="PANTHER" id="PTHR48099">
    <property type="entry name" value="C-1-TETRAHYDROFOLATE SYNTHASE, CYTOPLASMIC-RELATED"/>
    <property type="match status" value="1"/>
</dbReference>
<dbReference type="CDD" id="cd01080">
    <property type="entry name" value="NAD_bind_m-THF_DH_Cyclohyd"/>
    <property type="match status" value="1"/>
</dbReference>
<dbReference type="GO" id="GO:0004477">
    <property type="term" value="F:methenyltetrahydrofolate cyclohydrolase activity"/>
    <property type="evidence" value="ECO:0007669"/>
    <property type="project" value="TreeGrafter"/>
</dbReference>
<dbReference type="InterPro" id="IPR046346">
    <property type="entry name" value="Aminoacid_DH-like_N_sf"/>
</dbReference>
<evidence type="ECO:0000313" key="10">
    <source>
        <dbReference type="EMBL" id="ONH71914.1"/>
    </source>
</evidence>
<dbReference type="InterPro" id="IPR020631">
    <property type="entry name" value="THF_DH/CycHdrlase_NAD-bd_dom"/>
</dbReference>
<evidence type="ECO:0000256" key="6">
    <source>
        <dbReference type="ARBA" id="ARBA00023002"/>
    </source>
</evidence>
<protein>
    <submittedName>
        <fullName evidence="10">C-1-tetrahydrofolate synthase, mitochondrial</fullName>
    </submittedName>
</protein>
<dbReference type="Gene3D" id="3.40.50.720">
    <property type="entry name" value="NAD(P)-binding Rossmann-like Domain"/>
    <property type="match status" value="1"/>
</dbReference>
<dbReference type="SUPFAM" id="SSF51735">
    <property type="entry name" value="NAD(P)-binding Rossmann-fold domains"/>
    <property type="match status" value="1"/>
</dbReference>
<feature type="domain" description="Tetrahydrofolate dehydrogenase/cyclohydrolase catalytic" evidence="8">
    <location>
        <begin position="6"/>
        <end position="122"/>
    </location>
</feature>
<keyword evidence="7" id="KW-0511">Multifunctional enzyme</keyword>
<evidence type="ECO:0000256" key="1">
    <source>
        <dbReference type="ARBA" id="ARBA00004777"/>
    </source>
</evidence>
<dbReference type="Pfam" id="PF00763">
    <property type="entry name" value="THF_DHG_CYH"/>
    <property type="match status" value="1"/>
</dbReference>
<evidence type="ECO:0000256" key="2">
    <source>
        <dbReference type="ARBA" id="ARBA00011738"/>
    </source>
</evidence>
<name>A0A1V2LJ74_PICKU</name>
<keyword evidence="5" id="KW-0521">NADP</keyword>
<feature type="domain" description="Tetrahydrofolate dehydrogenase/cyclohydrolase NAD(P)-binding" evidence="9">
    <location>
        <begin position="143"/>
        <end position="293"/>
    </location>
</feature>
<proteinExistence type="inferred from homology"/>
<evidence type="ECO:0000256" key="5">
    <source>
        <dbReference type="ARBA" id="ARBA00022857"/>
    </source>
</evidence>